<dbReference type="AlphaFoldDB" id="A0A183U7M9"/>
<dbReference type="Proteomes" id="UP000050794">
    <property type="component" value="Unassembled WGS sequence"/>
</dbReference>
<evidence type="ECO:0000313" key="3">
    <source>
        <dbReference type="WBParaSite" id="TCNE_0000449901-mRNA-1"/>
    </source>
</evidence>
<organism evidence="2 3">
    <name type="scientific">Toxocara canis</name>
    <name type="common">Canine roundworm</name>
    <dbReference type="NCBI Taxonomy" id="6265"/>
    <lineage>
        <taxon>Eukaryota</taxon>
        <taxon>Metazoa</taxon>
        <taxon>Ecdysozoa</taxon>
        <taxon>Nematoda</taxon>
        <taxon>Chromadorea</taxon>
        <taxon>Rhabditida</taxon>
        <taxon>Spirurina</taxon>
        <taxon>Ascaridomorpha</taxon>
        <taxon>Ascaridoidea</taxon>
        <taxon>Toxocaridae</taxon>
        <taxon>Toxocara</taxon>
    </lineage>
</organism>
<evidence type="ECO:0000313" key="2">
    <source>
        <dbReference type="Proteomes" id="UP000050794"/>
    </source>
</evidence>
<gene>
    <name evidence="1" type="ORF">TCNE_LOCUS4499</name>
</gene>
<dbReference type="SUPFAM" id="SSF48726">
    <property type="entry name" value="Immunoglobulin"/>
    <property type="match status" value="1"/>
</dbReference>
<accession>A0A183U7M9</accession>
<dbReference type="EMBL" id="UYWY01007743">
    <property type="protein sequence ID" value="VDM30367.1"/>
    <property type="molecule type" value="Genomic_DNA"/>
</dbReference>
<evidence type="ECO:0000313" key="1">
    <source>
        <dbReference type="EMBL" id="VDM30367.1"/>
    </source>
</evidence>
<sequence>MSLAPFFEKAPSIINKPDGTVLFECMCNSNPEPTVKWFFKVHLFV</sequence>
<reference evidence="3" key="1">
    <citation type="submission" date="2016-06" db="UniProtKB">
        <authorList>
            <consortium name="WormBaseParasite"/>
        </authorList>
    </citation>
    <scope>IDENTIFICATION</scope>
</reference>
<dbReference type="InterPro" id="IPR036179">
    <property type="entry name" value="Ig-like_dom_sf"/>
</dbReference>
<protein>
    <submittedName>
        <fullName evidence="3">Ig-like domain-containing protein</fullName>
    </submittedName>
</protein>
<proteinExistence type="predicted"/>
<keyword evidence="2" id="KW-1185">Reference proteome</keyword>
<name>A0A183U7M9_TOXCA</name>
<reference evidence="1 2" key="2">
    <citation type="submission" date="2018-11" db="EMBL/GenBank/DDBJ databases">
        <authorList>
            <consortium name="Pathogen Informatics"/>
        </authorList>
    </citation>
    <scope>NUCLEOTIDE SEQUENCE [LARGE SCALE GENOMIC DNA]</scope>
</reference>
<dbReference type="WBParaSite" id="TCNE_0000449901-mRNA-1">
    <property type="protein sequence ID" value="TCNE_0000449901-mRNA-1"/>
    <property type="gene ID" value="TCNE_0000449901"/>
</dbReference>